<dbReference type="Pfam" id="PF03129">
    <property type="entry name" value="HGTP_anticodon"/>
    <property type="match status" value="1"/>
</dbReference>
<dbReference type="Proteomes" id="UP000011174">
    <property type="component" value="Chromosome"/>
</dbReference>
<dbReference type="HOGENOM" id="CLU_008554_0_1_10"/>
<keyword evidence="10 13" id="KW-0648">Protein biosynthesis</keyword>
<dbReference type="FunFam" id="3.30.930.10:FF:000002">
    <property type="entry name" value="Threonine--tRNA ligase"/>
    <property type="match status" value="1"/>
</dbReference>
<dbReference type="PRINTS" id="PR01047">
    <property type="entry name" value="TRNASYNTHTHR"/>
</dbReference>
<evidence type="ECO:0000256" key="10">
    <source>
        <dbReference type="ARBA" id="ARBA00022917"/>
    </source>
</evidence>
<evidence type="ECO:0000256" key="7">
    <source>
        <dbReference type="ARBA" id="ARBA00022833"/>
    </source>
</evidence>
<dbReference type="SUPFAM" id="SSF55186">
    <property type="entry name" value="ThrRS/AlaRS common domain"/>
    <property type="match status" value="1"/>
</dbReference>
<gene>
    <name evidence="13 15" type="primary">thrS</name>
    <name evidence="15" type="ORF">ASNER_181</name>
</gene>
<feature type="binding site" evidence="13">
    <location>
        <position position="516"/>
    </location>
    <ligand>
        <name>Zn(2+)</name>
        <dbReference type="ChEBI" id="CHEBI:29105"/>
        <note>catalytic</note>
    </ligand>
</feature>
<dbReference type="InterPro" id="IPR002314">
    <property type="entry name" value="aa-tRNA-synt_IIb"/>
</dbReference>
<comment type="catalytic activity">
    <reaction evidence="12 13">
        <text>tRNA(Thr) + L-threonine + ATP = L-threonyl-tRNA(Thr) + AMP + diphosphate + H(+)</text>
        <dbReference type="Rhea" id="RHEA:24624"/>
        <dbReference type="Rhea" id="RHEA-COMP:9670"/>
        <dbReference type="Rhea" id="RHEA-COMP:9704"/>
        <dbReference type="ChEBI" id="CHEBI:15378"/>
        <dbReference type="ChEBI" id="CHEBI:30616"/>
        <dbReference type="ChEBI" id="CHEBI:33019"/>
        <dbReference type="ChEBI" id="CHEBI:57926"/>
        <dbReference type="ChEBI" id="CHEBI:78442"/>
        <dbReference type="ChEBI" id="CHEBI:78534"/>
        <dbReference type="ChEBI" id="CHEBI:456215"/>
        <dbReference type="EC" id="6.1.1.3"/>
    </reaction>
</comment>
<evidence type="ECO:0000313" key="16">
    <source>
        <dbReference type="Proteomes" id="UP000011174"/>
    </source>
</evidence>
<name>L7VKC0_9FLAO</name>
<dbReference type="InterPro" id="IPR012675">
    <property type="entry name" value="Beta-grasp_dom_sf"/>
</dbReference>
<dbReference type="CDD" id="cd01667">
    <property type="entry name" value="TGS_ThrRS"/>
    <property type="match status" value="1"/>
</dbReference>
<evidence type="ECO:0000256" key="9">
    <source>
        <dbReference type="ARBA" id="ARBA00022884"/>
    </source>
</evidence>
<dbReference type="Gene3D" id="3.30.980.10">
    <property type="entry name" value="Threonyl-trna Synthetase, Chain A, domain 2"/>
    <property type="match status" value="1"/>
</dbReference>
<dbReference type="STRING" id="1133592.ASNER_181"/>
<evidence type="ECO:0000256" key="5">
    <source>
        <dbReference type="ARBA" id="ARBA00022723"/>
    </source>
</evidence>
<dbReference type="GO" id="GO:0006435">
    <property type="term" value="P:threonyl-tRNA aminoacylation"/>
    <property type="evidence" value="ECO:0007669"/>
    <property type="project" value="UniProtKB-UniRule"/>
</dbReference>
<dbReference type="InterPro" id="IPR045864">
    <property type="entry name" value="aa-tRNA-synth_II/BPL/LPL"/>
</dbReference>
<comment type="caution">
    <text evidence="13">Lacks conserved residue(s) required for the propagation of feature annotation.</text>
</comment>
<dbReference type="SUPFAM" id="SSF52954">
    <property type="entry name" value="Class II aaRS ABD-related"/>
    <property type="match status" value="1"/>
</dbReference>
<evidence type="ECO:0000256" key="6">
    <source>
        <dbReference type="ARBA" id="ARBA00022741"/>
    </source>
</evidence>
<dbReference type="EC" id="6.1.1.3" evidence="13"/>
<dbReference type="FunFam" id="3.40.50.800:FF:000001">
    <property type="entry name" value="Threonine--tRNA ligase"/>
    <property type="match status" value="1"/>
</dbReference>
<sequence>MICIKFYDGFLKDYPSGITPIEIALDMNEKKAREVLSASINGHQVELSTPITKINIQIVFYSWENTLGKKAFWHSSIHLLGQTLLQIHPQAKLTIGNPIENGFYYDVDLVDGPQQNFSSNLEERMLENARKNSIFELYSIYKAKSLDYYKENLYKIDIIKNLQEGDTTFCSNDDFVDLCRGTHIFSSGKIKYVKILNSSGVYWHSDEKNQQLTRVYGISFPNEKHMNEYLLKFEEAKKRDHRKLGKELDLFNFSDNVGAGLPLWKTKGTVLRRSLEDFLMRAQKKYGYEMVVTPHIGNKKLYKISGHIDKYENDSFLTRFSHHFGEEILLKSMNCPHHCELFKSQSWSYRDLPKRFAEFGNVYRYEQSGELHGLTRTRGFTQDDAHIFCTTDQLVDEFHRVIDLVLYILKSLGFEQYTIQISLRDLKIMNKYIGKEQNWKKAEEDIIEAVCNKNLPTKIIHGEAAFYGPKLDFLIQDSLKRNWQLGTIQIDYSLPERFDLQYQGPDNLLYRPVIIHRAPFGSLERFIALLIEHTGGNFPFWLSPIQVILIPISEKYIFYAEKILHLLYKYGIRSNIDLRSEKTGKKIRDAEINKIPFMAIVGEKEMYDGTISIRAHTIGNMGKFTFEAFLELLFNEA</sequence>
<keyword evidence="9 13" id="KW-0694">RNA-binding</keyword>
<accession>L7VKC0</accession>
<feature type="binding site" evidence="13">
    <location>
        <position position="335"/>
    </location>
    <ligand>
        <name>Zn(2+)</name>
        <dbReference type="ChEBI" id="CHEBI:29105"/>
        <note>catalytic</note>
    </ligand>
</feature>
<evidence type="ECO:0000256" key="4">
    <source>
        <dbReference type="ARBA" id="ARBA00022598"/>
    </source>
</evidence>
<protein>
    <recommendedName>
        <fullName evidence="13">Threonine--tRNA ligase</fullName>
        <ecNumber evidence="13">6.1.1.3</ecNumber>
    </recommendedName>
    <alternativeName>
        <fullName evidence="13">Threonyl-tRNA synthetase</fullName>
        <shortName evidence="13">ThrRS</shortName>
    </alternativeName>
</protein>
<evidence type="ECO:0000256" key="13">
    <source>
        <dbReference type="HAMAP-Rule" id="MF_00184"/>
    </source>
</evidence>
<comment type="subcellular location">
    <subcellularLocation>
        <location evidence="13">Cytoplasm</location>
    </subcellularLocation>
</comment>
<dbReference type="PROSITE" id="PS50862">
    <property type="entry name" value="AA_TRNA_LIGASE_II"/>
    <property type="match status" value="1"/>
</dbReference>
<dbReference type="AlphaFoldDB" id="L7VKC0"/>
<evidence type="ECO:0000256" key="8">
    <source>
        <dbReference type="ARBA" id="ARBA00022840"/>
    </source>
</evidence>
<dbReference type="PATRIC" id="fig|1133592.3.peg.169"/>
<reference evidence="15 16" key="1">
    <citation type="journal article" date="2013" name="Environ. Microbiol.">
        <title>The nutrient supplying capabilities of Uzinura, an endosymbiont of armoured scale insects.</title>
        <authorList>
            <person name="Sabree Z.L."/>
            <person name="Huang C.Y."/>
            <person name="Okusu A."/>
            <person name="Moran N.A."/>
            <person name="Normark B.B."/>
        </authorList>
    </citation>
    <scope>NUCLEOTIDE SEQUENCE [LARGE SCALE GENOMIC DNA]</scope>
    <source>
        <strain evidence="15 16">ASNER</strain>
    </source>
</reference>
<keyword evidence="2 13" id="KW-0963">Cytoplasm</keyword>
<dbReference type="PANTHER" id="PTHR11451">
    <property type="entry name" value="THREONINE-TRNA LIGASE"/>
    <property type="match status" value="1"/>
</dbReference>
<dbReference type="InterPro" id="IPR036621">
    <property type="entry name" value="Anticodon-bd_dom_sf"/>
</dbReference>
<comment type="cofactor">
    <cofactor evidence="13">
        <name>Zn(2+)</name>
        <dbReference type="ChEBI" id="CHEBI:29105"/>
    </cofactor>
    <text evidence="13">Binds 1 zinc ion per subunit.</text>
</comment>
<feature type="domain" description="Aminoacyl-transfer RNA synthetases class-II family profile" evidence="14">
    <location>
        <begin position="240"/>
        <end position="539"/>
    </location>
</feature>
<dbReference type="InterPro" id="IPR002320">
    <property type="entry name" value="Thr-tRNA-ligase_IIa"/>
</dbReference>
<dbReference type="NCBIfam" id="TIGR00418">
    <property type="entry name" value="thrS"/>
    <property type="match status" value="1"/>
</dbReference>
<dbReference type="Pfam" id="PF00587">
    <property type="entry name" value="tRNA-synt_2b"/>
    <property type="match status" value="1"/>
</dbReference>
<keyword evidence="7 13" id="KW-0862">Zinc</keyword>
<evidence type="ECO:0000313" key="15">
    <source>
        <dbReference type="EMBL" id="AGC66941.1"/>
    </source>
</evidence>
<keyword evidence="16" id="KW-1185">Reference proteome</keyword>
<organism evidence="15 16">
    <name type="scientific">Candidatus Uzinura diaspidicola str. ASNER</name>
    <dbReference type="NCBI Taxonomy" id="1133592"/>
    <lineage>
        <taxon>Bacteria</taxon>
        <taxon>Pseudomonadati</taxon>
        <taxon>Bacteroidota</taxon>
        <taxon>Flavobacteriia</taxon>
        <taxon>Flavobacteriales</taxon>
        <taxon>Candidatus Uzinura</taxon>
    </lineage>
</organism>
<dbReference type="GO" id="GO:0005737">
    <property type="term" value="C:cytoplasm"/>
    <property type="evidence" value="ECO:0007669"/>
    <property type="project" value="UniProtKB-SubCell"/>
</dbReference>
<keyword evidence="4 13" id="KW-0436">Ligase</keyword>
<dbReference type="FunFam" id="3.30.980.10:FF:000005">
    <property type="entry name" value="Threonyl-tRNA synthetase, mitochondrial"/>
    <property type="match status" value="1"/>
</dbReference>
<dbReference type="Gene3D" id="3.30.930.10">
    <property type="entry name" value="Bira Bifunctional Protein, Domain 2"/>
    <property type="match status" value="1"/>
</dbReference>
<evidence type="ECO:0000256" key="11">
    <source>
        <dbReference type="ARBA" id="ARBA00023146"/>
    </source>
</evidence>
<dbReference type="CDD" id="cd00771">
    <property type="entry name" value="ThrRS_core"/>
    <property type="match status" value="1"/>
</dbReference>
<keyword evidence="5 13" id="KW-0479">Metal-binding</keyword>
<evidence type="ECO:0000256" key="2">
    <source>
        <dbReference type="ARBA" id="ARBA00022490"/>
    </source>
</evidence>
<proteinExistence type="inferred from homology"/>
<dbReference type="InterPro" id="IPR047246">
    <property type="entry name" value="ThrRS_anticodon"/>
</dbReference>
<dbReference type="InterPro" id="IPR012676">
    <property type="entry name" value="TGS-like"/>
</dbReference>
<dbReference type="Gene3D" id="3.40.50.800">
    <property type="entry name" value="Anticodon-binding domain"/>
    <property type="match status" value="1"/>
</dbReference>
<evidence type="ECO:0000256" key="12">
    <source>
        <dbReference type="ARBA" id="ARBA00049515"/>
    </source>
</evidence>
<dbReference type="SUPFAM" id="SSF81271">
    <property type="entry name" value="TGS-like"/>
    <property type="match status" value="1"/>
</dbReference>
<dbReference type="GO" id="GO:0000049">
    <property type="term" value="F:tRNA binding"/>
    <property type="evidence" value="ECO:0007669"/>
    <property type="project" value="UniProtKB-KW"/>
</dbReference>
<dbReference type="InterPro" id="IPR012947">
    <property type="entry name" value="tRNA_SAD"/>
</dbReference>
<comment type="subunit">
    <text evidence="13">Homodimer.</text>
</comment>
<keyword evidence="3 13" id="KW-0820">tRNA-binding</keyword>
<dbReference type="CDD" id="cd00860">
    <property type="entry name" value="ThrRS_anticodon"/>
    <property type="match status" value="1"/>
</dbReference>
<feature type="binding site" evidence="13">
    <location>
        <position position="386"/>
    </location>
    <ligand>
        <name>Zn(2+)</name>
        <dbReference type="ChEBI" id="CHEBI:29105"/>
        <note>catalytic</note>
    </ligand>
</feature>
<dbReference type="SMART" id="SM00863">
    <property type="entry name" value="tRNA_SAD"/>
    <property type="match status" value="1"/>
</dbReference>
<dbReference type="InterPro" id="IPR004154">
    <property type="entry name" value="Anticodon-bd"/>
</dbReference>
<dbReference type="GO" id="GO:0005524">
    <property type="term" value="F:ATP binding"/>
    <property type="evidence" value="ECO:0007669"/>
    <property type="project" value="UniProtKB-UniRule"/>
</dbReference>
<dbReference type="HAMAP" id="MF_00184">
    <property type="entry name" value="Thr_tRNA_synth"/>
    <property type="match status" value="1"/>
</dbReference>
<keyword evidence="11 13" id="KW-0030">Aminoacyl-tRNA synthetase</keyword>
<dbReference type="PANTHER" id="PTHR11451:SF44">
    <property type="entry name" value="THREONINE--TRNA LIGASE, CHLOROPLASTIC_MITOCHONDRIAL 2"/>
    <property type="match status" value="1"/>
</dbReference>
<dbReference type="SUPFAM" id="SSF55681">
    <property type="entry name" value="Class II aaRS and biotin synthetases"/>
    <property type="match status" value="1"/>
</dbReference>
<dbReference type="InterPro" id="IPR033728">
    <property type="entry name" value="ThrRS_core"/>
</dbReference>
<evidence type="ECO:0000256" key="1">
    <source>
        <dbReference type="ARBA" id="ARBA00008226"/>
    </source>
</evidence>
<dbReference type="Pfam" id="PF07973">
    <property type="entry name" value="tRNA_SAD"/>
    <property type="match status" value="1"/>
</dbReference>
<evidence type="ECO:0000259" key="14">
    <source>
        <dbReference type="PROSITE" id="PS50862"/>
    </source>
</evidence>
<keyword evidence="6 13" id="KW-0547">Nucleotide-binding</keyword>
<dbReference type="OrthoDB" id="9802304at2"/>
<dbReference type="GO" id="GO:0004829">
    <property type="term" value="F:threonine-tRNA ligase activity"/>
    <property type="evidence" value="ECO:0007669"/>
    <property type="project" value="UniProtKB-UniRule"/>
</dbReference>
<dbReference type="Gene3D" id="3.10.20.30">
    <property type="match status" value="1"/>
</dbReference>
<dbReference type="InterPro" id="IPR006195">
    <property type="entry name" value="aa-tRNA-synth_II"/>
</dbReference>
<evidence type="ECO:0000256" key="3">
    <source>
        <dbReference type="ARBA" id="ARBA00022555"/>
    </source>
</evidence>
<comment type="similarity">
    <text evidence="1 13">Belongs to the class-II aminoacyl-tRNA synthetase family.</text>
</comment>
<dbReference type="GO" id="GO:0046872">
    <property type="term" value="F:metal ion binding"/>
    <property type="evidence" value="ECO:0007669"/>
    <property type="project" value="UniProtKB-KW"/>
</dbReference>
<dbReference type="KEGG" id="udi:ASNER_181"/>
<keyword evidence="8 13" id="KW-0067">ATP-binding</keyword>
<dbReference type="EMBL" id="CP003263">
    <property type="protein sequence ID" value="AGC66941.1"/>
    <property type="molecule type" value="Genomic_DNA"/>
</dbReference>
<dbReference type="InterPro" id="IPR018163">
    <property type="entry name" value="Thr/Ala-tRNA-synth_IIc_edit"/>
</dbReference>